<evidence type="ECO:0000256" key="15">
    <source>
        <dbReference type="ARBA" id="ARBA00023136"/>
    </source>
</evidence>
<feature type="domain" description="Peptidase M1 membrane alanine aminopeptidase" evidence="23">
    <location>
        <begin position="369"/>
        <end position="590"/>
    </location>
</feature>
<dbReference type="GO" id="GO:0016285">
    <property type="term" value="F:alanyl aminopeptidase activity"/>
    <property type="evidence" value="ECO:0007669"/>
    <property type="project" value="UniProtKB-EC"/>
</dbReference>
<dbReference type="SUPFAM" id="SSF55486">
    <property type="entry name" value="Metalloproteases ('zincins'), catalytic domain"/>
    <property type="match status" value="1"/>
</dbReference>
<dbReference type="AlphaFoldDB" id="A0AAW0UQN5"/>
<accession>A0AAW0UQN5</accession>
<evidence type="ECO:0000259" key="24">
    <source>
        <dbReference type="Pfam" id="PF11838"/>
    </source>
</evidence>
<dbReference type="FunFam" id="1.25.50.20:FF:000001">
    <property type="entry name" value="Aminopeptidase"/>
    <property type="match status" value="1"/>
</dbReference>
<evidence type="ECO:0000259" key="23">
    <source>
        <dbReference type="Pfam" id="PF01433"/>
    </source>
</evidence>
<keyword evidence="27" id="KW-1185">Reference proteome</keyword>
<evidence type="ECO:0000256" key="11">
    <source>
        <dbReference type="ARBA" id="ARBA00022729"/>
    </source>
</evidence>
<feature type="region of interest" description="Disordered" evidence="22">
    <location>
        <begin position="32"/>
        <end position="56"/>
    </location>
</feature>
<dbReference type="GO" id="GO:0006508">
    <property type="term" value="P:proteolysis"/>
    <property type="evidence" value="ECO:0007669"/>
    <property type="project" value="UniProtKB-KW"/>
</dbReference>
<feature type="binding site" evidence="20">
    <location>
        <position position="441"/>
    </location>
    <ligand>
        <name>Zn(2+)</name>
        <dbReference type="ChEBI" id="CHEBI:29105"/>
        <note>catalytic</note>
    </ligand>
</feature>
<keyword evidence="6" id="KW-0031">Aminopeptidase</keyword>
<evidence type="ECO:0000256" key="7">
    <source>
        <dbReference type="ARBA" id="ARBA00022475"/>
    </source>
</evidence>
<keyword evidence="8" id="KW-0336">GPI-anchor</keyword>
<dbReference type="CDD" id="cd09601">
    <property type="entry name" value="M1_APN-Q_like"/>
    <property type="match status" value="1"/>
</dbReference>
<evidence type="ECO:0000256" key="22">
    <source>
        <dbReference type="SAM" id="MobiDB-lite"/>
    </source>
</evidence>
<evidence type="ECO:0000259" key="25">
    <source>
        <dbReference type="Pfam" id="PF17900"/>
    </source>
</evidence>
<keyword evidence="13 20" id="KW-0862">Zinc</keyword>
<evidence type="ECO:0000256" key="14">
    <source>
        <dbReference type="ARBA" id="ARBA00023049"/>
    </source>
</evidence>
<sequence length="1029" mass="116995">MLRWSALEGSYQTLLRLASVVALLTTGNTLSVSSFPSLSSSPPTSVFSSSQGNSLRSTTPVWLPEHVLVYPAMYKYKPVMYSHRDDLTAAGNTVSTGDKDGGGGGEEGGKEEIDVKNTTQPLNKNFRLPASLRPTHYIVRVQPYINGNYSVRGSVQIDIEVLQSTSNITLHVSTMDIHVQDIQLEAAEGDEEGASIPRFTHFVDNLDVEVFTAHLDGELEAGRRVRYTVPYEGTLEHYMGGFYGLHYTDVDGTERYMVSTLNQPVNARIAFPCFDEPQLKATFELHVARQVNMTAVSNMPLLTTTPIEDQEGWVWDSFQTTPPMSTYLLMLVVMSLPHINITAHRQDLPIRIWARQEVLDRMSFMHQVVPGVLDFMETYTNISYSLSKLDIIVVPSQEGIAFEGWGAILMYDERFIQHDPLENDEVNLGKVAWVQAHELAHQWFGNLVTPRWWGDVWLSEGITTYMSNLAMQKMAIVSQSVAAEASFTLHELFHEDSQITAVPVFNQQLDVFKPDTYFNVFSYFKCSLLLHMMAHVLSHHAFRKGMVSFLHEHQYGSVGQDDLSRHLTKAAHETHTLPQDLTVKTILDTWTHQAGYPLVTVTRSPAGTSATAFQEKYLWSQNSSLLSDHYSTWWVPLTHTSQASPDFNDTLVKVWLKGTETQTSVHNLPTRDHWVVFNLQQTGYYRVNYDDNNWNLLIQQLLTDHQLIHVNNRVQMIDDILNLASSGKVSYNTALSLVEYIKKENETLPWRVFQRNMEHMKKMLQSTPAYEGFKKYMWSLLVPLWNLVGLENKLEVQTIQQEHSEAVKWACHHNLPSCVYLAASLYAQWMLTPENIKVVPRDLWGTVYCTAIAHGGEAEWDFAWQQYFLSNDIHHKEQLLAALSCSRDTWEENGYLDLALTSEIKQRTQGAFQVFYSVASNPGGKPLAWNFLTSRWSALANFSFIYSVRYSDSGAAVEQLVVAAAETLTSQQDMDKLRVFRDNHRDNPRVVAASEVALDIVARNVAWMERNYDVICEWLQARGFNIGLR</sequence>
<comment type="subcellular location">
    <subcellularLocation>
        <location evidence="2">Cell membrane</location>
        <topology evidence="2">Lipid-anchor</topology>
        <topology evidence="2">GPI-anchor</topology>
    </subcellularLocation>
</comment>
<evidence type="ECO:0000256" key="13">
    <source>
        <dbReference type="ARBA" id="ARBA00022833"/>
    </source>
</evidence>
<feature type="site" description="Transition state stabilizer" evidence="21">
    <location>
        <position position="523"/>
    </location>
</feature>
<feature type="compositionally biased region" description="Basic and acidic residues" evidence="22">
    <location>
        <begin position="97"/>
        <end position="111"/>
    </location>
</feature>
<dbReference type="InterPro" id="IPR034016">
    <property type="entry name" value="M1_APN-typ"/>
</dbReference>
<dbReference type="EMBL" id="JARAKH010000008">
    <property type="protein sequence ID" value="KAK8402065.1"/>
    <property type="molecule type" value="Genomic_DNA"/>
</dbReference>
<dbReference type="InterPro" id="IPR014782">
    <property type="entry name" value="Peptidase_M1_dom"/>
</dbReference>
<keyword evidence="14" id="KW-0482">Metalloprotease</keyword>
<keyword evidence="9" id="KW-0645">Protease</keyword>
<dbReference type="GO" id="GO:0098552">
    <property type="term" value="C:side of membrane"/>
    <property type="evidence" value="ECO:0007669"/>
    <property type="project" value="UniProtKB-KW"/>
</dbReference>
<gene>
    <name evidence="26" type="ORF">O3P69_001274</name>
</gene>
<dbReference type="Pfam" id="PF01433">
    <property type="entry name" value="Peptidase_M1"/>
    <property type="match status" value="1"/>
</dbReference>
<dbReference type="InterPro" id="IPR024571">
    <property type="entry name" value="ERAP1-like_C_dom"/>
</dbReference>
<evidence type="ECO:0000256" key="3">
    <source>
        <dbReference type="ARBA" id="ARBA00010136"/>
    </source>
</evidence>
<evidence type="ECO:0000256" key="5">
    <source>
        <dbReference type="ARBA" id="ARBA00015611"/>
    </source>
</evidence>
<evidence type="ECO:0000256" key="21">
    <source>
        <dbReference type="PIRSR" id="PIRSR634016-4"/>
    </source>
</evidence>
<comment type="cofactor">
    <cofactor evidence="20">
        <name>Zn(2+)</name>
        <dbReference type="ChEBI" id="CHEBI:29105"/>
    </cofactor>
    <text evidence="20">Binds 1 zinc ion per subunit.</text>
</comment>
<evidence type="ECO:0000256" key="8">
    <source>
        <dbReference type="ARBA" id="ARBA00022622"/>
    </source>
</evidence>
<keyword evidence="16" id="KW-1015">Disulfide bond</keyword>
<keyword evidence="7" id="KW-1003">Cell membrane</keyword>
<evidence type="ECO:0000256" key="4">
    <source>
        <dbReference type="ARBA" id="ARBA00012564"/>
    </source>
</evidence>
<dbReference type="Pfam" id="PF17900">
    <property type="entry name" value="Peptidase_M1_N"/>
    <property type="match status" value="1"/>
</dbReference>
<feature type="region of interest" description="Disordered" evidence="22">
    <location>
        <begin position="91"/>
        <end position="111"/>
    </location>
</feature>
<proteinExistence type="inferred from homology"/>
<evidence type="ECO:0000256" key="9">
    <source>
        <dbReference type="ARBA" id="ARBA00022670"/>
    </source>
</evidence>
<dbReference type="FunFam" id="2.60.40.1910:FF:000008">
    <property type="entry name" value="Aminopeptidase"/>
    <property type="match status" value="1"/>
</dbReference>
<protein>
    <recommendedName>
        <fullName evidence="5">Aminopeptidase N</fullName>
        <ecNumber evidence="4">3.4.11.2</ecNumber>
    </recommendedName>
    <alternativeName>
        <fullName evidence="18">Microsomal aminopeptidase</fullName>
    </alternativeName>
</protein>
<dbReference type="GO" id="GO:0008237">
    <property type="term" value="F:metallopeptidase activity"/>
    <property type="evidence" value="ECO:0007669"/>
    <property type="project" value="UniProtKB-KW"/>
</dbReference>
<keyword evidence="15" id="KW-0472">Membrane</keyword>
<dbReference type="InterPro" id="IPR050344">
    <property type="entry name" value="Peptidase_M1_aminopeptidases"/>
</dbReference>
<evidence type="ECO:0000313" key="26">
    <source>
        <dbReference type="EMBL" id="KAK8402065.1"/>
    </source>
</evidence>
<comment type="similarity">
    <text evidence="3">Belongs to the peptidase M1 family.</text>
</comment>
<evidence type="ECO:0000256" key="17">
    <source>
        <dbReference type="ARBA" id="ARBA00023180"/>
    </source>
</evidence>
<evidence type="ECO:0000256" key="2">
    <source>
        <dbReference type="ARBA" id="ARBA00004609"/>
    </source>
</evidence>
<dbReference type="PANTHER" id="PTHR11533:SF18">
    <property type="entry name" value="FI02158P"/>
    <property type="match status" value="1"/>
</dbReference>
<dbReference type="Pfam" id="PF11838">
    <property type="entry name" value="ERAP1_C"/>
    <property type="match status" value="1"/>
</dbReference>
<evidence type="ECO:0000256" key="1">
    <source>
        <dbReference type="ARBA" id="ARBA00000098"/>
    </source>
</evidence>
<keyword evidence="11" id="KW-0732">Signal</keyword>
<dbReference type="InterPro" id="IPR045357">
    <property type="entry name" value="Aminopeptidase_N-like_N"/>
</dbReference>
<dbReference type="Gene3D" id="1.25.50.20">
    <property type="match status" value="1"/>
</dbReference>
<dbReference type="Gene3D" id="1.10.390.10">
    <property type="entry name" value="Neutral Protease Domain 2"/>
    <property type="match status" value="1"/>
</dbReference>
<keyword evidence="8" id="KW-0449">Lipoprotein</keyword>
<organism evidence="26 27">
    <name type="scientific">Scylla paramamosain</name>
    <name type="common">Mud crab</name>
    <dbReference type="NCBI Taxonomy" id="85552"/>
    <lineage>
        <taxon>Eukaryota</taxon>
        <taxon>Metazoa</taxon>
        <taxon>Ecdysozoa</taxon>
        <taxon>Arthropoda</taxon>
        <taxon>Crustacea</taxon>
        <taxon>Multicrustacea</taxon>
        <taxon>Malacostraca</taxon>
        <taxon>Eumalacostraca</taxon>
        <taxon>Eucarida</taxon>
        <taxon>Decapoda</taxon>
        <taxon>Pleocyemata</taxon>
        <taxon>Brachyura</taxon>
        <taxon>Eubrachyura</taxon>
        <taxon>Portunoidea</taxon>
        <taxon>Portunidae</taxon>
        <taxon>Portuninae</taxon>
        <taxon>Scylla</taxon>
    </lineage>
</organism>
<dbReference type="GO" id="GO:0005615">
    <property type="term" value="C:extracellular space"/>
    <property type="evidence" value="ECO:0007669"/>
    <property type="project" value="TreeGrafter"/>
</dbReference>
<dbReference type="InterPro" id="IPR027268">
    <property type="entry name" value="Peptidase_M4/M1_CTD_sf"/>
</dbReference>
<dbReference type="InterPro" id="IPR001930">
    <property type="entry name" value="Peptidase_M1"/>
</dbReference>
<reference evidence="26 27" key="1">
    <citation type="submission" date="2023-03" db="EMBL/GenBank/DDBJ databases">
        <title>High-quality genome of Scylla paramamosain provides insights in environmental adaptation.</title>
        <authorList>
            <person name="Zhang L."/>
        </authorList>
    </citation>
    <scope>NUCLEOTIDE SEQUENCE [LARGE SCALE GENOMIC DNA]</scope>
    <source>
        <strain evidence="26">LZ_2023a</strain>
        <tissue evidence="26">Muscle</tissue>
    </source>
</reference>
<feature type="domain" description="Aminopeptidase N-like N-terminal" evidence="25">
    <location>
        <begin position="134"/>
        <end position="328"/>
    </location>
</feature>
<evidence type="ECO:0000256" key="6">
    <source>
        <dbReference type="ARBA" id="ARBA00022438"/>
    </source>
</evidence>
<evidence type="ECO:0000313" key="27">
    <source>
        <dbReference type="Proteomes" id="UP001487740"/>
    </source>
</evidence>
<name>A0AAW0UQN5_SCYPA</name>
<dbReference type="PRINTS" id="PR00756">
    <property type="entry name" value="ALADIPTASE"/>
</dbReference>
<dbReference type="GO" id="GO:0005737">
    <property type="term" value="C:cytoplasm"/>
    <property type="evidence" value="ECO:0007669"/>
    <property type="project" value="TreeGrafter"/>
</dbReference>
<evidence type="ECO:0000256" key="16">
    <source>
        <dbReference type="ARBA" id="ARBA00023157"/>
    </source>
</evidence>
<dbReference type="EC" id="3.4.11.2" evidence="4"/>
<feature type="binding site" evidence="20">
    <location>
        <position position="437"/>
    </location>
    <ligand>
        <name>Zn(2+)</name>
        <dbReference type="ChEBI" id="CHEBI:29105"/>
        <note>catalytic</note>
    </ligand>
</feature>
<evidence type="ECO:0000256" key="19">
    <source>
        <dbReference type="PIRSR" id="PIRSR634016-1"/>
    </source>
</evidence>
<dbReference type="InterPro" id="IPR042097">
    <property type="entry name" value="Aminopeptidase_N-like_N_sf"/>
</dbReference>
<feature type="domain" description="ERAP1-like C-terminal" evidence="24">
    <location>
        <begin position="674"/>
        <end position="999"/>
    </location>
</feature>
<feature type="compositionally biased region" description="Low complexity" evidence="22">
    <location>
        <begin position="32"/>
        <end position="50"/>
    </location>
</feature>
<feature type="binding site" evidence="20">
    <location>
        <position position="460"/>
    </location>
    <ligand>
        <name>Zn(2+)</name>
        <dbReference type="ChEBI" id="CHEBI:29105"/>
        <note>catalytic</note>
    </ligand>
</feature>
<comment type="catalytic activity">
    <reaction evidence="1">
        <text>Release of an N-terminal amino acid, Xaa-|-Yaa- from a peptide, amide or arylamide. Xaa is preferably Ala, but may be most amino acids including Pro (slow action). When a terminal hydrophobic residue is followed by a prolyl residue, the two may be released as an intact Xaa-Pro dipeptide.</text>
        <dbReference type="EC" id="3.4.11.2"/>
    </reaction>
</comment>
<evidence type="ECO:0000256" key="12">
    <source>
        <dbReference type="ARBA" id="ARBA00022801"/>
    </source>
</evidence>
<evidence type="ECO:0000256" key="20">
    <source>
        <dbReference type="PIRSR" id="PIRSR634016-3"/>
    </source>
</evidence>
<comment type="caution">
    <text evidence="26">The sequence shown here is derived from an EMBL/GenBank/DDBJ whole genome shotgun (WGS) entry which is preliminary data.</text>
</comment>
<keyword evidence="17" id="KW-0325">Glycoprotein</keyword>
<dbReference type="GO" id="GO:0005886">
    <property type="term" value="C:plasma membrane"/>
    <property type="evidence" value="ECO:0007669"/>
    <property type="project" value="UniProtKB-SubCell"/>
</dbReference>
<evidence type="ECO:0000256" key="18">
    <source>
        <dbReference type="ARBA" id="ARBA00042613"/>
    </source>
</evidence>
<dbReference type="PANTHER" id="PTHR11533">
    <property type="entry name" value="PROTEASE M1 ZINC METALLOPROTEASE"/>
    <property type="match status" value="1"/>
</dbReference>
<dbReference type="FunFam" id="1.10.390.10:FF:000013">
    <property type="entry name" value="Aminopeptidase N"/>
    <property type="match status" value="1"/>
</dbReference>
<keyword evidence="12" id="KW-0378">Hydrolase</keyword>
<feature type="active site" description="Proton acceptor" evidence="19">
    <location>
        <position position="438"/>
    </location>
</feature>
<keyword evidence="10 20" id="KW-0479">Metal-binding</keyword>
<dbReference type="Gene3D" id="2.60.40.1910">
    <property type="match status" value="1"/>
</dbReference>
<dbReference type="GO" id="GO:0008270">
    <property type="term" value="F:zinc ion binding"/>
    <property type="evidence" value="ECO:0007669"/>
    <property type="project" value="InterPro"/>
</dbReference>
<dbReference type="Gene3D" id="2.60.40.1730">
    <property type="entry name" value="tricorn interacting facor f3 domain"/>
    <property type="match status" value="1"/>
</dbReference>
<dbReference type="Proteomes" id="UP001487740">
    <property type="component" value="Unassembled WGS sequence"/>
</dbReference>
<dbReference type="SUPFAM" id="SSF63737">
    <property type="entry name" value="Leukotriene A4 hydrolase N-terminal domain"/>
    <property type="match status" value="1"/>
</dbReference>
<evidence type="ECO:0000256" key="10">
    <source>
        <dbReference type="ARBA" id="ARBA00022723"/>
    </source>
</evidence>